<feature type="transmembrane region" description="Helical" evidence="3">
    <location>
        <begin position="47"/>
        <end position="72"/>
    </location>
</feature>
<dbReference type="InterPro" id="IPR051203">
    <property type="entry name" value="Polysaccharide_Synthase-Rel"/>
</dbReference>
<accession>A0A1I2LBI6</accession>
<evidence type="ECO:0000259" key="4">
    <source>
        <dbReference type="Pfam" id="PF02719"/>
    </source>
</evidence>
<sequence length="640" mass="69476">MTGRVEPVLRRHRLVVLALCDGVAWLLAMATFSVLRASVGAPGGVTPWMGALALGLIAAVLQVSFGWVVRLHHGRAAVGSFEEMILLGGVTVSVGLVAAVLNALLSPPLVPRTVPVGASFMAMALVAWLRATWRRLHEHEYRTAERTDGMTPVLIFGAGDGGRQLVDSMLRDPSAGWWPVGLLDDRLNLRHRRVRGIPVLGTGEDLPRAVAETGCRTLVVAIPSASAELLRTMERRAASLNIDLKVLPSLGELLDRRVAVSDIRDLQMSDLLGRHQIDTDVASVADYLTGRVVLVTGAGGSIGSELCRQIWRYAPAELLMLDRDESALHAVQLSIHGRAMLDSPDLVLADIRDTERILQVFEERRPDVVFHAAALKHLSMLEQYPAEAVRTNVWGTHAVLEAAKRTGVSRFVNISTDKAANPCSVLGYTKRLAEGLTATVAREASGTFLSVRFGNVLGSRGSVLTAFTSQIEAGGPVTVTDPKVTRYFMTVQEAVQLVIQAAAIGRDGEALVLDMGKPVSIDDVARNLIDMSGKQIEVVYTGLREGEKLHEELFGDGEPDHRPVHPLVSHISVPAVRPADVYSVDLWSRRGQVTDALRDICAHMVGEVAHQPVRSPRSGQPGRPRQSESEELPTWRRSRT</sequence>
<comment type="similarity">
    <text evidence="1">Belongs to the polysaccharide synthase family.</text>
</comment>
<dbReference type="STRING" id="504797.SAMN05421678_10264"/>
<dbReference type="Gene3D" id="3.40.50.720">
    <property type="entry name" value="NAD(P)-binding Rossmann-like Domain"/>
    <property type="match status" value="2"/>
</dbReference>
<feature type="region of interest" description="Disordered" evidence="2">
    <location>
        <begin position="609"/>
        <end position="640"/>
    </location>
</feature>
<keyword evidence="3" id="KW-0472">Membrane</keyword>
<feature type="compositionally biased region" description="Low complexity" evidence="2">
    <location>
        <begin position="614"/>
        <end position="624"/>
    </location>
</feature>
<feature type="transmembrane region" description="Helical" evidence="3">
    <location>
        <begin position="14"/>
        <end position="35"/>
    </location>
</feature>
<feature type="domain" description="Polysaccharide biosynthesis protein CapD-like" evidence="4">
    <location>
        <begin position="293"/>
        <end position="566"/>
    </location>
</feature>
<dbReference type="InterPro" id="IPR003869">
    <property type="entry name" value="Polysac_CapD-like"/>
</dbReference>
<dbReference type="Proteomes" id="UP000533017">
    <property type="component" value="Unassembled WGS sequence"/>
</dbReference>
<evidence type="ECO:0000313" key="7">
    <source>
        <dbReference type="Proteomes" id="UP000199052"/>
    </source>
</evidence>
<keyword evidence="3" id="KW-0812">Transmembrane</keyword>
<keyword evidence="3" id="KW-1133">Transmembrane helix</keyword>
<dbReference type="Pfam" id="PF02719">
    <property type="entry name" value="Polysacc_synt_2"/>
    <property type="match status" value="1"/>
</dbReference>
<evidence type="ECO:0000313" key="6">
    <source>
        <dbReference type="EMBL" id="SFF76752.1"/>
    </source>
</evidence>
<dbReference type="EMBL" id="JACBZA010000001">
    <property type="protein sequence ID" value="NYH84965.1"/>
    <property type="molecule type" value="Genomic_DNA"/>
</dbReference>
<reference evidence="6 7" key="1">
    <citation type="submission" date="2016-10" db="EMBL/GenBank/DDBJ databases">
        <authorList>
            <person name="de Groot N.N."/>
        </authorList>
    </citation>
    <scope>NUCLEOTIDE SEQUENCE [LARGE SCALE GENOMIC DNA]</scope>
    <source>
        <strain evidence="6 7">CPCC 202808</strain>
    </source>
</reference>
<dbReference type="EMBL" id="FOOI01000002">
    <property type="protein sequence ID" value="SFF76752.1"/>
    <property type="molecule type" value="Genomic_DNA"/>
</dbReference>
<name>A0A1I2LBI6_9ACTN</name>
<dbReference type="SUPFAM" id="SSF51735">
    <property type="entry name" value="NAD(P)-binding Rossmann-fold domains"/>
    <property type="match status" value="2"/>
</dbReference>
<dbReference type="PANTHER" id="PTHR43318">
    <property type="entry name" value="UDP-N-ACETYLGLUCOSAMINE 4,6-DEHYDRATASE"/>
    <property type="match status" value="1"/>
</dbReference>
<feature type="transmembrane region" description="Helical" evidence="3">
    <location>
        <begin position="84"/>
        <end position="104"/>
    </location>
</feature>
<gene>
    <name evidence="5" type="ORF">FHR37_003816</name>
    <name evidence="6" type="ORF">SAMN05421678_10264</name>
</gene>
<dbReference type="Proteomes" id="UP000199052">
    <property type="component" value="Unassembled WGS sequence"/>
</dbReference>
<proteinExistence type="inferred from homology"/>
<evidence type="ECO:0000313" key="5">
    <source>
        <dbReference type="EMBL" id="NYH84965.1"/>
    </source>
</evidence>
<evidence type="ECO:0000313" key="8">
    <source>
        <dbReference type="Proteomes" id="UP000533017"/>
    </source>
</evidence>
<dbReference type="InterPro" id="IPR036291">
    <property type="entry name" value="NAD(P)-bd_dom_sf"/>
</dbReference>
<evidence type="ECO:0000256" key="3">
    <source>
        <dbReference type="SAM" id="Phobius"/>
    </source>
</evidence>
<dbReference type="AlphaFoldDB" id="A0A1I2LBI6"/>
<evidence type="ECO:0000256" key="1">
    <source>
        <dbReference type="ARBA" id="ARBA00007430"/>
    </source>
</evidence>
<evidence type="ECO:0000256" key="2">
    <source>
        <dbReference type="SAM" id="MobiDB-lite"/>
    </source>
</evidence>
<keyword evidence="8" id="KW-1185">Reference proteome</keyword>
<dbReference type="Pfam" id="PF13727">
    <property type="entry name" value="CoA_binding_3"/>
    <property type="match status" value="1"/>
</dbReference>
<reference evidence="5 8" key="2">
    <citation type="submission" date="2020-07" db="EMBL/GenBank/DDBJ databases">
        <title>Sequencing the genomes of 1000 actinobacteria strains.</title>
        <authorList>
            <person name="Klenk H.-P."/>
        </authorList>
    </citation>
    <scope>NUCLEOTIDE SEQUENCE [LARGE SCALE GENOMIC DNA]</scope>
    <source>
        <strain evidence="5 8">DSM 45117</strain>
    </source>
</reference>
<dbReference type="RefSeq" id="WP_237768565.1">
    <property type="nucleotide sequence ID" value="NZ_FOOI01000002.1"/>
</dbReference>
<protein>
    <submittedName>
        <fullName evidence="5">FlaA1/EpsC-like NDP-sugar epimerase</fullName>
    </submittedName>
    <submittedName>
        <fullName evidence="6">NDP-sugar epimerase, includes UDP-GlcNAc-inverting 4,6-dehydratase FlaA1 and capsular polysaccharide biosynthesis protein EpsC</fullName>
    </submittedName>
</protein>
<organism evidence="6 7">
    <name type="scientific">Actinopolymorpha cephalotaxi</name>
    <dbReference type="NCBI Taxonomy" id="504797"/>
    <lineage>
        <taxon>Bacteria</taxon>
        <taxon>Bacillati</taxon>
        <taxon>Actinomycetota</taxon>
        <taxon>Actinomycetes</taxon>
        <taxon>Propionibacteriales</taxon>
        <taxon>Actinopolymorphaceae</taxon>
        <taxon>Actinopolymorpha</taxon>
    </lineage>
</organism>
<dbReference type="PANTHER" id="PTHR43318:SF1">
    <property type="entry name" value="POLYSACCHARIDE BIOSYNTHESIS PROTEIN EPSC-RELATED"/>
    <property type="match status" value="1"/>
</dbReference>
<dbReference type="CDD" id="cd05237">
    <property type="entry name" value="UDP_invert_4-6DH_SDR_e"/>
    <property type="match status" value="1"/>
</dbReference>